<proteinExistence type="predicted"/>
<dbReference type="Gene3D" id="1.10.3210.10">
    <property type="entry name" value="Hypothetical protein af1432"/>
    <property type="match status" value="1"/>
</dbReference>
<accession>A0A7G9GUP9</accession>
<name>A0A7G9GUP9_9FUSO</name>
<evidence type="ECO:0000313" key="3">
    <source>
        <dbReference type="Proteomes" id="UP000515913"/>
    </source>
</evidence>
<feature type="domain" description="HD" evidence="1">
    <location>
        <begin position="54"/>
        <end position="161"/>
    </location>
</feature>
<sequence length="281" mass="32849">MQGKNKKAVEFIETLLDIEMVQDLELFDDQGVKVSTHTYDVLKISIDELKRDYRTFNEAKQKVEFFALTIGIIIHDLSKGSIRKQEEKLSHSQMMLKKPEYITKEAEKVLAEIEEKVGVQIKDDIRKNILHIVLSHHGKWGKIQPNTKEAHIVYRADMYSAKYHRINPIGADKILKLMTDGMQIDQICKELDCTQGVVKDRLKRAKQELKIKTTKQLLNYYKKNKKIPIGDNFFVQRVRETEKLKKLVDKRGFKNIMLQSPLINYMVDNEIFKEKADLSEV</sequence>
<organism evidence="2 3">
    <name type="scientific">Fusobacterium hominis</name>
    <dbReference type="NCBI Taxonomy" id="2764326"/>
    <lineage>
        <taxon>Bacteria</taxon>
        <taxon>Fusobacteriati</taxon>
        <taxon>Fusobacteriota</taxon>
        <taxon>Fusobacteriia</taxon>
        <taxon>Fusobacteriales</taxon>
        <taxon>Fusobacteriaceae</taxon>
        <taxon>Fusobacterium</taxon>
    </lineage>
</organism>
<evidence type="ECO:0000259" key="1">
    <source>
        <dbReference type="Pfam" id="PF01966"/>
    </source>
</evidence>
<evidence type="ECO:0000313" key="2">
    <source>
        <dbReference type="EMBL" id="QNM14531.1"/>
    </source>
</evidence>
<dbReference type="Proteomes" id="UP000515913">
    <property type="component" value="Chromosome"/>
</dbReference>
<reference evidence="2 3" key="1">
    <citation type="submission" date="2020-08" db="EMBL/GenBank/DDBJ databases">
        <authorList>
            <person name="Liu C."/>
            <person name="Sun Q."/>
        </authorList>
    </citation>
    <scope>NUCLEOTIDE SEQUENCE [LARGE SCALE GENOMIC DNA]</scope>
    <source>
        <strain evidence="2 3">NSJ-57</strain>
    </source>
</reference>
<dbReference type="AlphaFoldDB" id="A0A7G9GUP9"/>
<dbReference type="RefSeq" id="WP_101474086.1">
    <property type="nucleotide sequence ID" value="NZ_CP060637.1"/>
</dbReference>
<dbReference type="Pfam" id="PF01966">
    <property type="entry name" value="HD"/>
    <property type="match status" value="1"/>
</dbReference>
<dbReference type="SUPFAM" id="SSF109604">
    <property type="entry name" value="HD-domain/PDEase-like"/>
    <property type="match status" value="1"/>
</dbReference>
<gene>
    <name evidence="2" type="ORF">H9Q81_05945</name>
</gene>
<protein>
    <submittedName>
        <fullName evidence="2">HD domain-containing protein</fullName>
    </submittedName>
</protein>
<keyword evidence="3" id="KW-1185">Reference proteome</keyword>
<dbReference type="InterPro" id="IPR006674">
    <property type="entry name" value="HD_domain"/>
</dbReference>
<dbReference type="KEGG" id="fho:H9Q81_05945"/>
<dbReference type="EMBL" id="CP060637">
    <property type="protein sequence ID" value="QNM14531.1"/>
    <property type="molecule type" value="Genomic_DNA"/>
</dbReference>